<dbReference type="Proteomes" id="UP001519294">
    <property type="component" value="Unassembled WGS sequence"/>
</dbReference>
<protein>
    <recommendedName>
        <fullName evidence="3">C2H2-type domain-containing protein</fullName>
    </recommendedName>
</protein>
<dbReference type="EMBL" id="JAGIKX010000059">
    <property type="protein sequence ID" value="MBP2259148.1"/>
    <property type="molecule type" value="Genomic_DNA"/>
</dbReference>
<organism evidence="1 2">
    <name type="scientific">Virgibacillus alimentarius</name>
    <dbReference type="NCBI Taxonomy" id="698769"/>
    <lineage>
        <taxon>Bacteria</taxon>
        <taxon>Bacillati</taxon>
        <taxon>Bacillota</taxon>
        <taxon>Bacilli</taxon>
        <taxon>Bacillales</taxon>
        <taxon>Bacillaceae</taxon>
        <taxon>Virgibacillus</taxon>
    </lineage>
</organism>
<comment type="caution">
    <text evidence="1">The sequence shown here is derived from an EMBL/GenBank/DDBJ whole genome shotgun (WGS) entry which is preliminary data.</text>
</comment>
<dbReference type="RefSeq" id="WP_226371740.1">
    <property type="nucleotide sequence ID" value="NZ_JAGIKX010000059.1"/>
</dbReference>
<name>A0ABS4SCB2_9BACI</name>
<sequence length="158" mass="18492">MGNIQFYDSFDMLPTDTLPDYCPVCMKSVHPEYILMHHISSESHELLCHCPNGECGSLFFAVYTESPFDNSGDWLEHLYPHNKYIKDFPKEVIEVSPEFKEIYNQAYHAEKEQLDMICGVGYRKALEHLIKDYIIDLYPDKEETVKVSILYQNVLMNI</sequence>
<keyword evidence="2" id="KW-1185">Reference proteome</keyword>
<evidence type="ECO:0000313" key="1">
    <source>
        <dbReference type="EMBL" id="MBP2259148.1"/>
    </source>
</evidence>
<gene>
    <name evidence="1" type="ORF">J2Z81_003142</name>
</gene>
<accession>A0ABS4SCB2</accession>
<evidence type="ECO:0000313" key="2">
    <source>
        <dbReference type="Proteomes" id="UP001519294"/>
    </source>
</evidence>
<reference evidence="1 2" key="1">
    <citation type="submission" date="2021-03" db="EMBL/GenBank/DDBJ databases">
        <title>Genomic Encyclopedia of Type Strains, Phase IV (KMG-IV): sequencing the most valuable type-strain genomes for metagenomic binning, comparative biology and taxonomic classification.</title>
        <authorList>
            <person name="Goeker M."/>
        </authorList>
    </citation>
    <scope>NUCLEOTIDE SEQUENCE [LARGE SCALE GENOMIC DNA]</scope>
    <source>
        <strain evidence="1 2">DSM 25790</strain>
    </source>
</reference>
<proteinExistence type="predicted"/>
<evidence type="ECO:0008006" key="3">
    <source>
        <dbReference type="Google" id="ProtNLM"/>
    </source>
</evidence>